<keyword evidence="3" id="KW-1185">Reference proteome</keyword>
<evidence type="ECO:0000313" key="2">
    <source>
        <dbReference type="EMBL" id="KDN27216.1"/>
    </source>
</evidence>
<dbReference type="Proteomes" id="UP000027219">
    <property type="component" value="Unassembled WGS sequence"/>
</dbReference>
<dbReference type="InterPro" id="IPR010634">
    <property type="entry name" value="DUF1223"/>
</dbReference>
<keyword evidence="1" id="KW-0732">Signal</keyword>
<feature type="chain" id="PRO_5001630993" description="DUF1223 domain-containing protein" evidence="1">
    <location>
        <begin position="24"/>
        <end position="241"/>
    </location>
</feature>
<sequence length="241" mass="27556">MSRICKSHWLGIPLALCSTPILAESWEHKGQPAQIIELFTSEGCSSCPPADEYLSKLETHPELWQEVIPLAYHVDYWNYLGWSDKFASQAFSQKQRLYKAYGVVSSVYTPGFVVDGKEWRGYFNWLDRTLPSMQQTDKPALSLNRSDNTFKVNYEGDGDYVAHIVLLAMNQVTQVKAGENRGRELEHDFVVVYNGFQRGESSWEFDIDFSPLVVKPDAVAVWLTKPNSYQPEQTVAGWFNQ</sequence>
<evidence type="ECO:0000313" key="3">
    <source>
        <dbReference type="Proteomes" id="UP000027219"/>
    </source>
</evidence>
<comment type="caution">
    <text evidence="2">The sequence shown here is derived from an EMBL/GenBank/DDBJ whole genome shotgun (WGS) entry which is preliminary data.</text>
</comment>
<evidence type="ECO:0000256" key="1">
    <source>
        <dbReference type="SAM" id="SignalP"/>
    </source>
</evidence>
<dbReference type="PANTHER" id="PTHR36057">
    <property type="match status" value="1"/>
</dbReference>
<dbReference type="RefSeq" id="WP_032552576.1">
    <property type="nucleotide sequence ID" value="NZ_JFFR01000027.1"/>
</dbReference>
<dbReference type="SUPFAM" id="SSF52833">
    <property type="entry name" value="Thioredoxin-like"/>
    <property type="match status" value="1"/>
</dbReference>
<dbReference type="PANTHER" id="PTHR36057:SF1">
    <property type="entry name" value="LIPOPROTEIN LIPID ATTACHMENT SITE-LIKE PROTEIN, PUTATIVE (DUF1223)-RELATED"/>
    <property type="match status" value="1"/>
</dbReference>
<reference evidence="2 3" key="1">
    <citation type="submission" date="2014-02" db="EMBL/GenBank/DDBJ databases">
        <title>Vibrio fortis Dalian14 Genome Sequencing.</title>
        <authorList>
            <person name="Wang Y."/>
            <person name="Song L."/>
            <person name="Liu G."/>
            <person name="Ding J."/>
        </authorList>
    </citation>
    <scope>NUCLEOTIDE SEQUENCE [LARGE SCALE GENOMIC DNA]</scope>
    <source>
        <strain evidence="2 3">Dalian14</strain>
    </source>
</reference>
<dbReference type="InterPro" id="IPR036249">
    <property type="entry name" value="Thioredoxin-like_sf"/>
</dbReference>
<dbReference type="STRING" id="212667.VFDL14_20145"/>
<protein>
    <recommendedName>
        <fullName evidence="4">DUF1223 domain-containing protein</fullName>
    </recommendedName>
</protein>
<evidence type="ECO:0008006" key="4">
    <source>
        <dbReference type="Google" id="ProtNLM"/>
    </source>
</evidence>
<dbReference type="Pfam" id="PF06764">
    <property type="entry name" value="DUF1223"/>
    <property type="match status" value="1"/>
</dbReference>
<name>A0A066UIJ3_9VIBR</name>
<accession>A0A066UIJ3</accession>
<dbReference type="AlphaFoldDB" id="A0A066UIJ3"/>
<dbReference type="EMBL" id="JFFR01000027">
    <property type="protein sequence ID" value="KDN27216.1"/>
    <property type="molecule type" value="Genomic_DNA"/>
</dbReference>
<dbReference type="OrthoDB" id="9808254at2"/>
<feature type="signal peptide" evidence="1">
    <location>
        <begin position="1"/>
        <end position="23"/>
    </location>
</feature>
<gene>
    <name evidence="2" type="ORF">VFDL14_20145</name>
</gene>
<proteinExistence type="predicted"/>
<organism evidence="2 3">
    <name type="scientific">Vibrio fortis</name>
    <dbReference type="NCBI Taxonomy" id="212667"/>
    <lineage>
        <taxon>Bacteria</taxon>
        <taxon>Pseudomonadati</taxon>
        <taxon>Pseudomonadota</taxon>
        <taxon>Gammaproteobacteria</taxon>
        <taxon>Vibrionales</taxon>
        <taxon>Vibrionaceae</taxon>
        <taxon>Vibrio</taxon>
    </lineage>
</organism>